<dbReference type="Proteomes" id="UP000032232">
    <property type="component" value="Unassembled WGS sequence"/>
</dbReference>
<organism evidence="2 3">
    <name type="scientific">Jannaschia aquimarina</name>
    <dbReference type="NCBI Taxonomy" id="935700"/>
    <lineage>
        <taxon>Bacteria</taxon>
        <taxon>Pseudomonadati</taxon>
        <taxon>Pseudomonadota</taxon>
        <taxon>Alphaproteobacteria</taxon>
        <taxon>Rhodobacterales</taxon>
        <taxon>Roseobacteraceae</taxon>
        <taxon>Jannaschia</taxon>
    </lineage>
</organism>
<dbReference type="AlphaFoldDB" id="A0A0D1CKA1"/>
<protein>
    <submittedName>
        <fullName evidence="2">Uncharacterized protein</fullName>
    </submittedName>
</protein>
<accession>A0A0D1CKA1</accession>
<evidence type="ECO:0000313" key="3">
    <source>
        <dbReference type="Proteomes" id="UP000032232"/>
    </source>
</evidence>
<name>A0A0D1CKA1_9RHOB</name>
<comment type="caution">
    <text evidence="2">The sequence shown here is derived from an EMBL/GenBank/DDBJ whole genome shotgun (WGS) entry which is preliminary data.</text>
</comment>
<evidence type="ECO:0000313" key="2">
    <source>
        <dbReference type="EMBL" id="KIT15177.1"/>
    </source>
</evidence>
<gene>
    <name evidence="2" type="ORF">jaqu_31040</name>
</gene>
<evidence type="ECO:0000256" key="1">
    <source>
        <dbReference type="SAM" id="MobiDB-lite"/>
    </source>
</evidence>
<keyword evidence="3" id="KW-1185">Reference proteome</keyword>
<feature type="region of interest" description="Disordered" evidence="1">
    <location>
        <begin position="1"/>
        <end position="30"/>
    </location>
</feature>
<dbReference type="EMBL" id="JYFE01000057">
    <property type="protein sequence ID" value="KIT15177.1"/>
    <property type="molecule type" value="Genomic_DNA"/>
</dbReference>
<proteinExistence type="predicted"/>
<sequence>MHDDGLELDGPSCGGDAEKLARMGAGDPSKHSHDIFGDVEIVHGEDHVAHALPVAVYQAAQSVLVHSLRPRSKAESGPVLGEQAHHLGIVLGV</sequence>
<reference evidence="2 3" key="1">
    <citation type="submission" date="2015-02" db="EMBL/GenBank/DDBJ databases">
        <title>Genome Sequence of Jannaschia aquimarina DSM28248, a member of the Roseobacter clade.</title>
        <authorList>
            <person name="Voget S."/>
            <person name="Daniel R."/>
        </authorList>
    </citation>
    <scope>NUCLEOTIDE SEQUENCE [LARGE SCALE GENOMIC DNA]</scope>
    <source>
        <strain evidence="2 3">GSW-M26</strain>
    </source>
</reference>